<evidence type="ECO:0000313" key="1">
    <source>
        <dbReference type="EMBL" id="SVA75152.1"/>
    </source>
</evidence>
<gene>
    <name evidence="1" type="ORF">METZ01_LOCUS128006</name>
</gene>
<reference evidence="1" key="1">
    <citation type="submission" date="2018-05" db="EMBL/GenBank/DDBJ databases">
        <authorList>
            <person name="Lanie J.A."/>
            <person name="Ng W.-L."/>
            <person name="Kazmierczak K.M."/>
            <person name="Andrzejewski T.M."/>
            <person name="Davidsen T.M."/>
            <person name="Wayne K.J."/>
            <person name="Tettelin H."/>
            <person name="Glass J.I."/>
            <person name="Rusch D."/>
            <person name="Podicherti R."/>
            <person name="Tsui H.-C.T."/>
            <person name="Winkler M.E."/>
        </authorList>
    </citation>
    <scope>NUCLEOTIDE SEQUENCE</scope>
</reference>
<dbReference type="GO" id="GO:0003676">
    <property type="term" value="F:nucleic acid binding"/>
    <property type="evidence" value="ECO:0007669"/>
    <property type="project" value="InterPro"/>
</dbReference>
<accession>A0A381YEW6</accession>
<dbReference type="Pfam" id="PF24608">
    <property type="entry name" value="PDDEXK_15"/>
    <property type="match status" value="1"/>
</dbReference>
<dbReference type="AlphaFoldDB" id="A0A381YEW6"/>
<proteinExistence type="predicted"/>
<sequence>MPSKSKIKGSSFEREIAKELSDLYNESFIRTPASGAYVGGSNVVRKNFLSEGQVQSFRGDIIPPDDWKYFNVECKSYADFPFHQFLCQGDIRLLDEWIEQILEVAEEKDLNLLILKFNRKGKYIGFQEHLLNSSFYTYRHINYKGWIFTGYNDFMEQNNGSIKYLSVEGVLQPQLS</sequence>
<dbReference type="Gene3D" id="3.40.1350.10">
    <property type="match status" value="1"/>
</dbReference>
<protein>
    <submittedName>
        <fullName evidence="1">Uncharacterized protein</fullName>
    </submittedName>
</protein>
<dbReference type="InterPro" id="IPR056931">
    <property type="entry name" value="D14-like"/>
</dbReference>
<organism evidence="1">
    <name type="scientific">marine metagenome</name>
    <dbReference type="NCBI Taxonomy" id="408172"/>
    <lineage>
        <taxon>unclassified sequences</taxon>
        <taxon>metagenomes</taxon>
        <taxon>ecological metagenomes</taxon>
    </lineage>
</organism>
<name>A0A381YEW6_9ZZZZ</name>
<dbReference type="InterPro" id="IPR011856">
    <property type="entry name" value="tRNA_endonuc-like_dom_sf"/>
</dbReference>
<dbReference type="EMBL" id="UINC01017991">
    <property type="protein sequence ID" value="SVA75152.1"/>
    <property type="molecule type" value="Genomic_DNA"/>
</dbReference>